<name>A0ABS6EU19_9FIRM</name>
<evidence type="ECO:0000313" key="8">
    <source>
        <dbReference type="EMBL" id="MBU5491189.1"/>
    </source>
</evidence>
<evidence type="ECO:0000256" key="5">
    <source>
        <dbReference type="ARBA" id="ARBA00022833"/>
    </source>
</evidence>
<comment type="caution">
    <text evidence="8">The sequence shown here is derived from an EMBL/GenBank/DDBJ whole genome shotgun (WGS) entry which is preliminary data.</text>
</comment>
<evidence type="ECO:0000313" key="9">
    <source>
        <dbReference type="Proteomes" id="UP000783588"/>
    </source>
</evidence>
<dbReference type="EMBL" id="JAHLQI010000006">
    <property type="protein sequence ID" value="MBU5491189.1"/>
    <property type="molecule type" value="Genomic_DNA"/>
</dbReference>
<keyword evidence="6" id="KW-0482">Metalloprotease</keyword>
<dbReference type="RefSeq" id="WP_216470899.1">
    <property type="nucleotide sequence ID" value="NZ_JAHLQI010000006.1"/>
</dbReference>
<dbReference type="PANTHER" id="PTHR39188:SF3">
    <property type="entry name" value="STAGE IV SPORULATION PROTEIN FB"/>
    <property type="match status" value="1"/>
</dbReference>
<evidence type="ECO:0000256" key="6">
    <source>
        <dbReference type="ARBA" id="ARBA00023049"/>
    </source>
</evidence>
<dbReference type="Pfam" id="PF13398">
    <property type="entry name" value="Peptidase_M50B"/>
    <property type="match status" value="1"/>
</dbReference>
<feature type="transmembrane region" description="Helical" evidence="7">
    <location>
        <begin position="143"/>
        <end position="164"/>
    </location>
</feature>
<keyword evidence="3" id="KW-0645">Protease</keyword>
<keyword evidence="7" id="KW-0812">Transmembrane</keyword>
<feature type="transmembrane region" description="Helical" evidence="7">
    <location>
        <begin position="108"/>
        <end position="131"/>
    </location>
</feature>
<reference evidence="8 9" key="1">
    <citation type="submission" date="2021-06" db="EMBL/GenBank/DDBJ databases">
        <authorList>
            <person name="Sun Q."/>
            <person name="Li D."/>
        </authorList>
    </citation>
    <scope>NUCLEOTIDE SEQUENCE [LARGE SCALE GENOMIC DNA]</scope>
    <source>
        <strain evidence="8 9">MSJd-7</strain>
    </source>
</reference>
<accession>A0ABS6EU19</accession>
<evidence type="ECO:0000256" key="7">
    <source>
        <dbReference type="SAM" id="Phobius"/>
    </source>
</evidence>
<feature type="transmembrane region" description="Helical" evidence="7">
    <location>
        <begin position="12"/>
        <end position="36"/>
    </location>
</feature>
<keyword evidence="9" id="KW-1185">Reference proteome</keyword>
<proteinExistence type="inferred from homology"/>
<feature type="transmembrane region" description="Helical" evidence="7">
    <location>
        <begin position="42"/>
        <end position="64"/>
    </location>
</feature>
<keyword evidence="7" id="KW-0472">Membrane</keyword>
<keyword evidence="7" id="KW-1133">Transmembrane helix</keyword>
<sequence length="202" mass="20905">MKGRLLVSPSFYVFWAVFCLLDTQNILPVFALAAMLHELGHAAAIACLGGSIRCVRLHAAGAVIMQGTPLSGGRECVVALAGPVTGLLAAVAFAYFRQPIEAGANLVLSLFNLLPIVPLDGGIAVRSLLGLLPPTAARVGCRILYGSSVLAAFALAVFGGVLLWQTGSNPAGLSVGICLLGSHADLLRDARKYAIITKNEIG</sequence>
<evidence type="ECO:0000256" key="4">
    <source>
        <dbReference type="ARBA" id="ARBA00022801"/>
    </source>
</evidence>
<keyword evidence="5" id="KW-0862">Zinc</keyword>
<gene>
    <name evidence="8" type="ORF">KQI75_11280</name>
</gene>
<evidence type="ECO:0000256" key="2">
    <source>
        <dbReference type="ARBA" id="ARBA00007931"/>
    </source>
</evidence>
<organism evidence="8 9">
    <name type="scientific">Butyricicoccus intestinisimiae</name>
    <dbReference type="NCBI Taxonomy" id="2841509"/>
    <lineage>
        <taxon>Bacteria</taxon>
        <taxon>Bacillati</taxon>
        <taxon>Bacillota</taxon>
        <taxon>Clostridia</taxon>
        <taxon>Eubacteriales</taxon>
        <taxon>Butyricicoccaceae</taxon>
        <taxon>Butyricicoccus</taxon>
    </lineage>
</organism>
<evidence type="ECO:0000256" key="3">
    <source>
        <dbReference type="ARBA" id="ARBA00022670"/>
    </source>
</evidence>
<evidence type="ECO:0000256" key="1">
    <source>
        <dbReference type="ARBA" id="ARBA00001947"/>
    </source>
</evidence>
<protein>
    <submittedName>
        <fullName evidence="8">M50 family metallopeptidase</fullName>
    </submittedName>
</protein>
<keyword evidence="4" id="KW-0378">Hydrolase</keyword>
<feature type="transmembrane region" description="Helical" evidence="7">
    <location>
        <begin position="76"/>
        <end position="96"/>
    </location>
</feature>
<dbReference type="Proteomes" id="UP000783588">
    <property type="component" value="Unassembled WGS sequence"/>
</dbReference>
<comment type="similarity">
    <text evidence="2">Belongs to the peptidase M50B family.</text>
</comment>
<dbReference type="InterPro" id="IPR049500">
    <property type="entry name" value="Peptidase_M50B-like"/>
</dbReference>
<comment type="cofactor">
    <cofactor evidence="1">
        <name>Zn(2+)</name>
        <dbReference type="ChEBI" id="CHEBI:29105"/>
    </cofactor>
</comment>
<dbReference type="PANTHER" id="PTHR39188">
    <property type="entry name" value="MEMBRANE-ASSOCIATED ZINC METALLOPROTEASE M50B"/>
    <property type="match status" value="1"/>
</dbReference>